<gene>
    <name evidence="1" type="ORF">NPA36_03300</name>
</gene>
<reference evidence="1" key="1">
    <citation type="submission" date="2022-07" db="EMBL/GenBank/DDBJ databases">
        <authorList>
            <person name="Jung M.-Y."/>
            <person name="Lee M."/>
        </authorList>
    </citation>
    <scope>NUCLEOTIDE SEQUENCE</scope>
    <source>
        <strain evidence="1">S8</strain>
    </source>
</reference>
<organism evidence="1 2">
    <name type="scientific">Granulicatella seriolae</name>
    <dbReference type="NCBI Taxonomy" id="2967226"/>
    <lineage>
        <taxon>Bacteria</taxon>
        <taxon>Bacillati</taxon>
        <taxon>Bacillota</taxon>
        <taxon>Bacilli</taxon>
        <taxon>Lactobacillales</taxon>
        <taxon>Carnobacteriaceae</taxon>
        <taxon>Granulicatella</taxon>
    </lineage>
</organism>
<evidence type="ECO:0000313" key="2">
    <source>
        <dbReference type="Proteomes" id="UP001059480"/>
    </source>
</evidence>
<dbReference type="EMBL" id="JANHNZ010000002">
    <property type="protein sequence ID" value="MCQ9209567.1"/>
    <property type="molecule type" value="Genomic_DNA"/>
</dbReference>
<reference evidence="1" key="3">
    <citation type="journal article" date="2023" name="Microbiol. Resour. Announc.">
        <title>Draft Genome Sequence of Granulicatella sp. Strain S8, Isolated from a Marine Fish, Seriola quinqueradiata.</title>
        <authorList>
            <person name="Lee M."/>
            <person name="Farooq A."/>
            <person name="Jeong J.B."/>
            <person name="Jung M.Y."/>
        </authorList>
    </citation>
    <scope>NUCLEOTIDE SEQUENCE</scope>
    <source>
        <strain evidence="1">S8</strain>
    </source>
</reference>
<accession>A0ABT1WMJ6</accession>
<protein>
    <submittedName>
        <fullName evidence="1">DUF2247 family protein</fullName>
    </submittedName>
</protein>
<dbReference type="RefSeq" id="WP_256944679.1">
    <property type="nucleotide sequence ID" value="NZ_JANHNZ010000002.1"/>
</dbReference>
<comment type="caution">
    <text evidence="1">The sequence shown here is derived from an EMBL/GenBank/DDBJ whole genome shotgun (WGS) entry which is preliminary data.</text>
</comment>
<sequence>MSNKYDFFNFSQTKTSWLWQEILYGMENKILTRSDVINYATRILDEDILGFDWVLKIVIAKDYEDILPYIHELIDLEDDEDTSIILDRWRYAILKELYSKKSNYEDFNGKVEEIYADFDYPEDMSGLIGYMPLVGGKTMEESWQGYLTSSEKKLKINRKRHVTIRQESKK</sequence>
<name>A0ABT1WMJ6_9LACT</name>
<dbReference type="Proteomes" id="UP001059480">
    <property type="component" value="Unassembled WGS sequence"/>
</dbReference>
<proteinExistence type="predicted"/>
<keyword evidence="2" id="KW-1185">Reference proteome</keyword>
<dbReference type="Pfam" id="PF10004">
    <property type="entry name" value="DUF2247"/>
    <property type="match status" value="1"/>
</dbReference>
<evidence type="ECO:0000313" key="1">
    <source>
        <dbReference type="EMBL" id="MCQ9209567.1"/>
    </source>
</evidence>
<reference evidence="1" key="2">
    <citation type="journal article" date="2023" name="Curr. Microbiol.">
        <title>Granulicatella seriolae sp. nov., a Novel Facultative Anaerobe Isolated from Yellowtail Marine Fish.</title>
        <authorList>
            <person name="Lee M."/>
            <person name="Choi Y.J."/>
            <person name="Farooq A."/>
            <person name="Jeong J.B."/>
            <person name="Jung M.Y."/>
        </authorList>
    </citation>
    <scope>NUCLEOTIDE SEQUENCE</scope>
    <source>
        <strain evidence="1">S8</strain>
    </source>
</reference>
<dbReference type="InterPro" id="IPR016630">
    <property type="entry name" value="UCP015278"/>
</dbReference>